<evidence type="ECO:0000313" key="2">
    <source>
        <dbReference type="EMBL" id="KKT70245.1"/>
    </source>
</evidence>
<evidence type="ECO:0000256" key="1">
    <source>
        <dbReference type="SAM" id="Phobius"/>
    </source>
</evidence>
<feature type="transmembrane region" description="Helical" evidence="1">
    <location>
        <begin position="9"/>
        <end position="31"/>
    </location>
</feature>
<name>A0A0G1JG05_9BACT</name>
<organism evidence="2 3">
    <name type="scientific">Candidatus Uhrbacteria bacterium GW2011_GWF2_44_350</name>
    <dbReference type="NCBI Taxonomy" id="1619000"/>
    <lineage>
        <taxon>Bacteria</taxon>
        <taxon>Candidatus Uhriibacteriota</taxon>
    </lineage>
</organism>
<keyword evidence="1" id="KW-1133">Transmembrane helix</keyword>
<gene>
    <name evidence="2" type="ORF">UW63_C0031G0008</name>
</gene>
<keyword evidence="1" id="KW-0812">Transmembrane</keyword>
<dbReference type="EMBL" id="LCJB01000031">
    <property type="protein sequence ID" value="KKT70245.1"/>
    <property type="molecule type" value="Genomic_DNA"/>
</dbReference>
<dbReference type="AlphaFoldDB" id="A0A0G1JG05"/>
<comment type="caution">
    <text evidence="2">The sequence shown here is derived from an EMBL/GenBank/DDBJ whole genome shotgun (WGS) entry which is preliminary data.</text>
</comment>
<accession>A0A0G1JG05</accession>
<reference evidence="2 3" key="1">
    <citation type="journal article" date="2015" name="Nature">
        <title>rRNA introns, odd ribosomes, and small enigmatic genomes across a large radiation of phyla.</title>
        <authorList>
            <person name="Brown C.T."/>
            <person name="Hug L.A."/>
            <person name="Thomas B.C."/>
            <person name="Sharon I."/>
            <person name="Castelle C.J."/>
            <person name="Singh A."/>
            <person name="Wilkins M.J."/>
            <person name="Williams K.H."/>
            <person name="Banfield J.F."/>
        </authorList>
    </citation>
    <scope>NUCLEOTIDE SEQUENCE [LARGE SCALE GENOMIC DNA]</scope>
</reference>
<protein>
    <submittedName>
        <fullName evidence="2">Uncharacterized protein</fullName>
    </submittedName>
</protein>
<proteinExistence type="predicted"/>
<dbReference type="Proteomes" id="UP000034154">
    <property type="component" value="Unassembled WGS sequence"/>
</dbReference>
<evidence type="ECO:0000313" key="3">
    <source>
        <dbReference type="Proteomes" id="UP000034154"/>
    </source>
</evidence>
<sequence length="141" mass="16084">MFKHLHHRTWFPAVVVGLSLFLVIFIVWAYLAKQNLSDLEATNGPTITSEQYQNELLVLVGDFWIQYQGQVDDAARLLFVSDLEQNLLALKVPSENRSVHFELVSSLELLRQGLVGNSEKMASGLVRLEKTFNDNPWLNVE</sequence>
<keyword evidence="1" id="KW-0472">Membrane</keyword>